<evidence type="ECO:0000313" key="5">
    <source>
        <dbReference type="Proteomes" id="UP001143474"/>
    </source>
</evidence>
<evidence type="ECO:0000313" key="4">
    <source>
        <dbReference type="EMBL" id="GLK14925.1"/>
    </source>
</evidence>
<dbReference type="SUPFAM" id="SSF51430">
    <property type="entry name" value="NAD(P)-linked oxidoreductase"/>
    <property type="match status" value="1"/>
</dbReference>
<evidence type="ECO:0000256" key="2">
    <source>
        <dbReference type="SAM" id="MobiDB-lite"/>
    </source>
</evidence>
<dbReference type="CDD" id="cd19088">
    <property type="entry name" value="AKR_AKR13B1"/>
    <property type="match status" value="1"/>
</dbReference>
<accession>A0A9W6IA63</accession>
<dbReference type="AlphaFoldDB" id="A0A9W6IA63"/>
<dbReference type="GO" id="GO:0005737">
    <property type="term" value="C:cytoplasm"/>
    <property type="evidence" value="ECO:0007669"/>
    <property type="project" value="TreeGrafter"/>
</dbReference>
<dbReference type="InterPro" id="IPR023210">
    <property type="entry name" value="NADP_OxRdtase_dom"/>
</dbReference>
<evidence type="ECO:0000256" key="1">
    <source>
        <dbReference type="ARBA" id="ARBA00023002"/>
    </source>
</evidence>
<protein>
    <submittedName>
        <fullName evidence="4">Oxidoreductase</fullName>
    </submittedName>
</protein>
<dbReference type="InterPro" id="IPR020471">
    <property type="entry name" value="AKR"/>
</dbReference>
<keyword evidence="5" id="KW-1185">Reference proteome</keyword>
<dbReference type="PRINTS" id="PR00069">
    <property type="entry name" value="ALDKETRDTASE"/>
</dbReference>
<feature type="domain" description="NADP-dependent oxidoreductase" evidence="3">
    <location>
        <begin position="2"/>
        <end position="228"/>
    </location>
</feature>
<sequence>MGVRLIDTADAYALGANEELVADALHPYAEGVAVATKIGVVRPSPTERIPLGNPAYLRQQAELSLRRLRVERLDLLQLHRIDPNVPLADQIGALRQLRDEGKVRHIGLSEVTVAQLREASEITPIAAVQNMYNLLIRQLDDVVDYAAEHGIAFLPFFPIAMGGHAGPDSPVATVAREVGVTPSQAALAWLLRRSPNIIPIPGTSSVGHLEENVTALEVSLSDEQFDRLSVLGGRAEAGGGQGKCHRDAPFSGAGPLRTAARRTGAVSVSRGDGGEAPVRSGRRISASDGEAVKAGG</sequence>
<proteinExistence type="predicted"/>
<dbReference type="PANTHER" id="PTHR43625">
    <property type="entry name" value="AFLATOXIN B1 ALDEHYDE REDUCTASE"/>
    <property type="match status" value="1"/>
</dbReference>
<dbReference type="Pfam" id="PF00248">
    <property type="entry name" value="Aldo_ket_red"/>
    <property type="match status" value="1"/>
</dbReference>
<comment type="caution">
    <text evidence="4">The sequence shown here is derived from an EMBL/GenBank/DDBJ whole genome shotgun (WGS) entry which is preliminary data.</text>
</comment>
<dbReference type="PANTHER" id="PTHR43625:SF40">
    <property type="entry name" value="ALDO-KETO REDUCTASE YAKC [NADP(+)]"/>
    <property type="match status" value="1"/>
</dbReference>
<dbReference type="GO" id="GO:0016491">
    <property type="term" value="F:oxidoreductase activity"/>
    <property type="evidence" value="ECO:0007669"/>
    <property type="project" value="UniProtKB-KW"/>
</dbReference>
<evidence type="ECO:0000259" key="3">
    <source>
        <dbReference type="Pfam" id="PF00248"/>
    </source>
</evidence>
<dbReference type="Proteomes" id="UP001143474">
    <property type="component" value="Unassembled WGS sequence"/>
</dbReference>
<dbReference type="Gene3D" id="3.20.20.100">
    <property type="entry name" value="NADP-dependent oxidoreductase domain"/>
    <property type="match status" value="1"/>
</dbReference>
<dbReference type="InterPro" id="IPR050791">
    <property type="entry name" value="Aldo-Keto_reductase"/>
</dbReference>
<reference evidence="4" key="1">
    <citation type="journal article" date="2014" name="Int. J. Syst. Evol. Microbiol.">
        <title>Complete genome sequence of Corynebacterium casei LMG S-19264T (=DSM 44701T), isolated from a smear-ripened cheese.</title>
        <authorList>
            <consortium name="US DOE Joint Genome Institute (JGI-PGF)"/>
            <person name="Walter F."/>
            <person name="Albersmeier A."/>
            <person name="Kalinowski J."/>
            <person name="Ruckert C."/>
        </authorList>
    </citation>
    <scope>NUCLEOTIDE SEQUENCE</scope>
    <source>
        <strain evidence="4">VKM Ac-2007</strain>
    </source>
</reference>
<feature type="region of interest" description="Disordered" evidence="2">
    <location>
        <begin position="236"/>
        <end position="296"/>
    </location>
</feature>
<name>A0A9W6IA63_9ACTN</name>
<keyword evidence="1" id="KW-0560">Oxidoreductase</keyword>
<dbReference type="InterPro" id="IPR036812">
    <property type="entry name" value="NAD(P)_OxRdtase_dom_sf"/>
</dbReference>
<organism evidence="4 5">
    <name type="scientific">Streptosporangium carneum</name>
    <dbReference type="NCBI Taxonomy" id="47481"/>
    <lineage>
        <taxon>Bacteria</taxon>
        <taxon>Bacillati</taxon>
        <taxon>Actinomycetota</taxon>
        <taxon>Actinomycetes</taxon>
        <taxon>Streptosporangiales</taxon>
        <taxon>Streptosporangiaceae</taxon>
        <taxon>Streptosporangium</taxon>
    </lineage>
</organism>
<reference evidence="4" key="2">
    <citation type="submission" date="2023-01" db="EMBL/GenBank/DDBJ databases">
        <authorList>
            <person name="Sun Q."/>
            <person name="Evtushenko L."/>
        </authorList>
    </citation>
    <scope>NUCLEOTIDE SEQUENCE</scope>
    <source>
        <strain evidence="4">VKM Ac-2007</strain>
    </source>
</reference>
<dbReference type="EMBL" id="BSEV01000039">
    <property type="protein sequence ID" value="GLK14925.1"/>
    <property type="molecule type" value="Genomic_DNA"/>
</dbReference>
<gene>
    <name evidence="4" type="ORF">GCM10017600_83380</name>
</gene>